<keyword evidence="7" id="KW-0969">Cilium</keyword>
<dbReference type="PROSITE" id="PS50106">
    <property type="entry name" value="PDZ"/>
    <property type="match status" value="1"/>
</dbReference>
<dbReference type="HOGENOM" id="CLU_033029_0_0_1"/>
<evidence type="ECO:0000256" key="11">
    <source>
        <dbReference type="ARBA" id="ARBA00044800"/>
    </source>
</evidence>
<evidence type="ECO:0000256" key="8">
    <source>
        <dbReference type="ARBA" id="ARBA00023212"/>
    </source>
</evidence>
<evidence type="ECO:0000256" key="9">
    <source>
        <dbReference type="ARBA" id="ARBA00023273"/>
    </source>
</evidence>
<keyword evidence="9" id="KW-0966">Cell projection</keyword>
<dbReference type="InterPro" id="IPR033585">
    <property type="entry name" value="DRC12-like"/>
</dbReference>
<evidence type="ECO:0000256" key="2">
    <source>
        <dbReference type="ARBA" id="ARBA00004611"/>
    </source>
</evidence>
<evidence type="ECO:0000259" key="14">
    <source>
        <dbReference type="PROSITE" id="PS50106"/>
    </source>
</evidence>
<evidence type="ECO:0000256" key="6">
    <source>
        <dbReference type="ARBA" id="ARBA00023054"/>
    </source>
</evidence>
<dbReference type="Gene3D" id="2.30.42.10">
    <property type="match status" value="1"/>
</dbReference>
<evidence type="ECO:0000256" key="4">
    <source>
        <dbReference type="ARBA" id="ARBA00022490"/>
    </source>
</evidence>
<reference evidence="15" key="1">
    <citation type="journal article" date="2011" name="PLoS Biol.">
        <title>Gene gain and loss during evolution of obligate parasitism in the white rust pathogen of Arabidopsis thaliana.</title>
        <authorList>
            <person name="Kemen E."/>
            <person name="Gardiner A."/>
            <person name="Schultz-Larsen T."/>
            <person name="Kemen A.C."/>
            <person name="Balmuth A.L."/>
            <person name="Robert-Seilaniantz A."/>
            <person name="Bailey K."/>
            <person name="Holub E."/>
            <person name="Studholme D.J."/>
            <person name="Maclean D."/>
            <person name="Jones J.D."/>
        </authorList>
    </citation>
    <scope>NUCLEOTIDE SEQUENCE</scope>
</reference>
<dbReference type="PANTHER" id="PTHR28656">
    <property type="entry name" value="COILED-COIL DOMAIN-CONTAINING PROTEIN 153"/>
    <property type="match status" value="1"/>
</dbReference>
<organism evidence="15">
    <name type="scientific">Albugo laibachii Nc14</name>
    <dbReference type="NCBI Taxonomy" id="890382"/>
    <lineage>
        <taxon>Eukaryota</taxon>
        <taxon>Sar</taxon>
        <taxon>Stramenopiles</taxon>
        <taxon>Oomycota</taxon>
        <taxon>Peronosporomycetes</taxon>
        <taxon>Albuginales</taxon>
        <taxon>Albuginaceae</taxon>
        <taxon>Albugo</taxon>
    </lineage>
</organism>
<protein>
    <recommendedName>
        <fullName evidence="11">Dynein regulatory complex protein 12</fullName>
    </recommendedName>
</protein>
<proteinExistence type="inferred from homology"/>
<name>F0WXM5_9STRA</name>
<evidence type="ECO:0000256" key="13">
    <source>
        <dbReference type="SAM" id="MobiDB-lite"/>
    </source>
</evidence>
<reference evidence="15" key="2">
    <citation type="submission" date="2011-02" db="EMBL/GenBank/DDBJ databases">
        <authorList>
            <person name="MacLean D."/>
        </authorList>
    </citation>
    <scope>NUCLEOTIDE SEQUENCE</scope>
</reference>
<comment type="subcellular location">
    <subcellularLocation>
        <location evidence="2">Cytoplasm</location>
        <location evidence="2">Cytoskeleton</location>
        <location evidence="2">Flagellum axoneme</location>
    </subcellularLocation>
</comment>
<feature type="coiled-coil region" evidence="12">
    <location>
        <begin position="103"/>
        <end position="155"/>
    </location>
</feature>
<evidence type="ECO:0000313" key="15">
    <source>
        <dbReference type="EMBL" id="CCA26219.1"/>
    </source>
</evidence>
<feature type="domain" description="PDZ" evidence="14">
    <location>
        <begin position="258"/>
        <end position="342"/>
    </location>
</feature>
<keyword evidence="8" id="KW-0206">Cytoskeleton</keyword>
<gene>
    <name evidence="15" type="primary">AlNc14C359G10973</name>
    <name evidence="15" type="ORF">ALNC14_123630</name>
</gene>
<comment type="similarity">
    <text evidence="10">Belongs to the DRC12 family.</text>
</comment>
<evidence type="ECO:0000256" key="3">
    <source>
        <dbReference type="ARBA" id="ARBA00011248"/>
    </source>
</evidence>
<keyword evidence="6 12" id="KW-0175">Coiled coil</keyword>
<evidence type="ECO:0000256" key="5">
    <source>
        <dbReference type="ARBA" id="ARBA00022846"/>
    </source>
</evidence>
<feature type="region of interest" description="Disordered" evidence="13">
    <location>
        <begin position="610"/>
        <end position="629"/>
    </location>
</feature>
<evidence type="ECO:0000256" key="1">
    <source>
        <dbReference type="ARBA" id="ARBA00003029"/>
    </source>
</evidence>
<dbReference type="InterPro" id="IPR036034">
    <property type="entry name" value="PDZ_sf"/>
</dbReference>
<dbReference type="SMART" id="SM00228">
    <property type="entry name" value="PDZ"/>
    <property type="match status" value="1"/>
</dbReference>
<comment type="subunit">
    <text evidence="3">Component of the nexin-dynein regulatory complex (N-DRC).</text>
</comment>
<dbReference type="SUPFAM" id="SSF50156">
    <property type="entry name" value="PDZ domain-like"/>
    <property type="match status" value="1"/>
</dbReference>
<dbReference type="PANTHER" id="PTHR28656:SF1">
    <property type="entry name" value="COILED-COIL DOMAIN-CONTAINING PROTEIN 153"/>
    <property type="match status" value="1"/>
</dbReference>
<accession>F0WXM5</accession>
<sequence length="629" mass="71671">MGPKKVAKKSKEKDSNGVLAPEEQAKLLVCANRSLQMQLAERHEITVKAVEAKRELQVRVADLKIGFEKEREDTFGIAQDMTRQYKSMQEELLHRVSTLEKGKADLYDQLEGARTAFEAMQREKDDIITMKNEEIEELKGKMNDMAHEFSDMLKETLGKMRERIEITDTSFQFVIQIHGYDMSLRRVMESKCTQCGGNITMPDEVLEMLILYGHFIPEPVAAAIILGIILTEPSLRPDFIASAMNELLTPLQTDHVYDVVVPKRREGLGMSLRMYCGDLVVGGFVDFDDNTESPAVAARCISVGDKLVAINKKCIISSSFETNIRMLSQAASPVYLTFRRVQPIPYAMNADKIRRLEEKCKRIEEETDEEFVFGYDQLVFVRQRAVMHAFEKFKRRMEVARHLYQYECDQTHRAYASKCAQHKEKLKDGIIKEIEGLQQARDGVSVLDRRRTKRQTGGTNTMALSKPLQNNTNASTESSQNLNAISDSGRTAHEAYFPPFNDNPMAAIYGEEKSNSTLEQLEESISLKSEQSEQKERKNLDAMLGMEYVFAPLQEETSSKNVEQDLADIRRCVESIKNRNTLNPNKDPVHYSSPASVFWLVAPTHDTADWNQAERVQEPALNGDTNHWR</sequence>
<comment type="function">
    <text evidence="1">Component of the nexin-dynein regulatory complex (N-DRC), a key regulator of ciliary/flagellar motility which maintains the alignment and integrity of the distal axoneme and regulates microtubule sliding in motile axonemes.</text>
</comment>
<dbReference type="CDD" id="cd00136">
    <property type="entry name" value="PDZ_canonical"/>
    <property type="match status" value="1"/>
</dbReference>
<dbReference type="EMBL" id="FR824404">
    <property type="protein sequence ID" value="CCA26219.1"/>
    <property type="molecule type" value="Genomic_DNA"/>
</dbReference>
<feature type="compositionally biased region" description="Polar residues" evidence="13">
    <location>
        <begin position="455"/>
        <end position="480"/>
    </location>
</feature>
<evidence type="ECO:0000256" key="10">
    <source>
        <dbReference type="ARBA" id="ARBA00044754"/>
    </source>
</evidence>
<keyword evidence="5" id="KW-0282">Flagellum</keyword>
<dbReference type="AlphaFoldDB" id="F0WXM5"/>
<evidence type="ECO:0000256" key="7">
    <source>
        <dbReference type="ARBA" id="ARBA00023069"/>
    </source>
</evidence>
<keyword evidence="4" id="KW-0963">Cytoplasm</keyword>
<dbReference type="InterPro" id="IPR001478">
    <property type="entry name" value="PDZ"/>
</dbReference>
<feature type="region of interest" description="Disordered" evidence="13">
    <location>
        <begin position="450"/>
        <end position="480"/>
    </location>
</feature>
<evidence type="ECO:0000256" key="12">
    <source>
        <dbReference type="SAM" id="Coils"/>
    </source>
</evidence>